<proteinExistence type="predicted"/>
<dbReference type="AlphaFoldDB" id="A5DFZ7"/>
<dbReference type="VEuPathDB" id="FungiDB:PGUG_02198"/>
<dbReference type="FunCoup" id="A5DFZ7">
    <property type="interactions" value="1112"/>
</dbReference>
<dbReference type="GO" id="GO:0070461">
    <property type="term" value="C:SAGA-type complex"/>
    <property type="evidence" value="ECO:0007669"/>
    <property type="project" value="InterPro"/>
</dbReference>
<dbReference type="EMBL" id="CH408156">
    <property type="protein sequence ID" value="EDK38100.1"/>
    <property type="molecule type" value="Genomic_DNA"/>
</dbReference>
<dbReference type="KEGG" id="pgu:PGUG_02198"/>
<evidence type="ECO:0000313" key="2">
    <source>
        <dbReference type="EMBL" id="EDK38100.1"/>
    </source>
</evidence>
<dbReference type="OrthoDB" id="10264870at2759"/>
<dbReference type="RefSeq" id="XP_001486527.1">
    <property type="nucleotide sequence ID" value="XM_001486477.1"/>
</dbReference>
<dbReference type="STRING" id="294746.A5DFZ7"/>
<dbReference type="CDD" id="cd22933">
    <property type="entry name" value="HFD_HFI1"/>
    <property type="match status" value="1"/>
</dbReference>
<dbReference type="InParanoid" id="A5DFZ7"/>
<dbReference type="HOGENOM" id="CLU_1294846_0_0_1"/>
<accession>A5DFZ7</accession>
<dbReference type="Proteomes" id="UP000001997">
    <property type="component" value="Unassembled WGS sequence"/>
</dbReference>
<evidence type="ECO:0000256" key="1">
    <source>
        <dbReference type="SAM" id="MobiDB-lite"/>
    </source>
</evidence>
<dbReference type="GeneID" id="5127855"/>
<evidence type="ECO:0000313" key="3">
    <source>
        <dbReference type="Proteomes" id="UP000001997"/>
    </source>
</evidence>
<gene>
    <name evidence="2" type="ORF">PGUG_02198</name>
</gene>
<keyword evidence="3" id="KW-1185">Reference proteome</keyword>
<feature type="region of interest" description="Disordered" evidence="1">
    <location>
        <begin position="173"/>
        <end position="193"/>
    </location>
</feature>
<sequence length="213" mass="24446">MHCFPKYPLIQDKEQQKLQVNNLVPLATRRGEWNNTPLSTQTYEIPDYEDLSRHVLMTMREYGLTGGASIPALEMIILGLETHLRNIVESAIDVARYRKHKYSANDIVSAIGIDPDGPKETTPETPMPQVTLHIEDLFNTLEMYPHLIEPCGSKLRLPSITLENDDMIDTKYELPPREQNDEEEIKEEPDKRTAHLGTTDELKWVLHDLITTT</sequence>
<reference evidence="2 3" key="1">
    <citation type="journal article" date="2009" name="Nature">
        <title>Evolution of pathogenicity and sexual reproduction in eight Candida genomes.</title>
        <authorList>
            <person name="Butler G."/>
            <person name="Rasmussen M.D."/>
            <person name="Lin M.F."/>
            <person name="Santos M.A."/>
            <person name="Sakthikumar S."/>
            <person name="Munro C.A."/>
            <person name="Rheinbay E."/>
            <person name="Grabherr M."/>
            <person name="Forche A."/>
            <person name="Reedy J.L."/>
            <person name="Agrafioti I."/>
            <person name="Arnaud M.B."/>
            <person name="Bates S."/>
            <person name="Brown A.J."/>
            <person name="Brunke S."/>
            <person name="Costanzo M.C."/>
            <person name="Fitzpatrick D.A."/>
            <person name="de Groot P.W."/>
            <person name="Harris D."/>
            <person name="Hoyer L.L."/>
            <person name="Hube B."/>
            <person name="Klis F.M."/>
            <person name="Kodira C."/>
            <person name="Lennard N."/>
            <person name="Logue M.E."/>
            <person name="Martin R."/>
            <person name="Neiman A.M."/>
            <person name="Nikolaou E."/>
            <person name="Quail M.A."/>
            <person name="Quinn J."/>
            <person name="Santos M.C."/>
            <person name="Schmitzberger F.F."/>
            <person name="Sherlock G."/>
            <person name="Shah P."/>
            <person name="Silverstein K.A."/>
            <person name="Skrzypek M.S."/>
            <person name="Soll D."/>
            <person name="Staggs R."/>
            <person name="Stansfield I."/>
            <person name="Stumpf M.P."/>
            <person name="Sudbery P.E."/>
            <person name="Srikantha T."/>
            <person name="Zeng Q."/>
            <person name="Berman J."/>
            <person name="Berriman M."/>
            <person name="Heitman J."/>
            <person name="Gow N.A."/>
            <person name="Lorenz M.C."/>
            <person name="Birren B.W."/>
            <person name="Kellis M."/>
            <person name="Cuomo C.A."/>
        </authorList>
    </citation>
    <scope>NUCLEOTIDE SEQUENCE [LARGE SCALE GENOMIC DNA]</scope>
    <source>
        <strain evidence="3">ATCC 6260 / CBS 566 / DSM 6381 / JCM 1539 / NBRC 10279 / NRRL Y-324</strain>
    </source>
</reference>
<dbReference type="Pfam" id="PF12767">
    <property type="entry name" value="SAGA-Tad1"/>
    <property type="match status" value="1"/>
</dbReference>
<organism evidence="2 3">
    <name type="scientific">Meyerozyma guilliermondii (strain ATCC 6260 / CBS 566 / DSM 6381 / JCM 1539 / NBRC 10279 / NRRL Y-324)</name>
    <name type="common">Yeast</name>
    <name type="synonym">Candida guilliermondii</name>
    <dbReference type="NCBI Taxonomy" id="294746"/>
    <lineage>
        <taxon>Eukaryota</taxon>
        <taxon>Fungi</taxon>
        <taxon>Dikarya</taxon>
        <taxon>Ascomycota</taxon>
        <taxon>Saccharomycotina</taxon>
        <taxon>Pichiomycetes</taxon>
        <taxon>Debaryomycetaceae</taxon>
        <taxon>Meyerozyma</taxon>
    </lineage>
</organism>
<dbReference type="eggNOG" id="ENOG502RX84">
    <property type="taxonomic scope" value="Eukaryota"/>
</dbReference>
<protein>
    <submittedName>
        <fullName evidence="2">Uncharacterized protein</fullName>
    </submittedName>
</protein>
<dbReference type="InterPro" id="IPR024738">
    <property type="entry name" value="Hfi1/Tada1"/>
</dbReference>
<name>A5DFZ7_PICGU</name>